<dbReference type="SUPFAM" id="SSF47781">
    <property type="entry name" value="RuvA domain 2-like"/>
    <property type="match status" value="1"/>
</dbReference>
<comment type="function">
    <text evidence="1 11">DNA ligase that catalyzes the formation of phosphodiester linkages between 5'-phosphoryl and 3'-hydroxyl groups in double-stranded DNA using NAD as a coenzyme and as the energy source for the reaction. It is essential for DNA replication and repair of damaged DNA.</text>
</comment>
<dbReference type="Pfam" id="PF03120">
    <property type="entry name" value="OB_DNA_ligase"/>
    <property type="match status" value="1"/>
</dbReference>
<evidence type="ECO:0000256" key="7">
    <source>
        <dbReference type="ARBA" id="ARBA00022842"/>
    </source>
</evidence>
<feature type="binding site" evidence="11">
    <location>
        <begin position="140"/>
        <end position="141"/>
    </location>
    <ligand>
        <name>NAD(+)</name>
        <dbReference type="ChEBI" id="CHEBI:57540"/>
    </ligand>
</feature>
<dbReference type="GO" id="GO:0006281">
    <property type="term" value="P:DNA repair"/>
    <property type="evidence" value="ECO:0007669"/>
    <property type="project" value="UniProtKB-KW"/>
</dbReference>
<dbReference type="Pfam" id="PF12826">
    <property type="entry name" value="HHH_2"/>
    <property type="match status" value="1"/>
</dbReference>
<dbReference type="PATRIC" id="fig|1227487.5.peg.2015"/>
<feature type="binding site" evidence="11">
    <location>
        <position position="459"/>
    </location>
    <ligand>
        <name>Zn(2+)</name>
        <dbReference type="ChEBI" id="CHEBI:29105"/>
    </ligand>
</feature>
<dbReference type="RefSeq" id="WP_008386322.1">
    <property type="nucleotide sequence ID" value="NZ_AOIV01000023.1"/>
</dbReference>
<comment type="cofactor">
    <cofactor evidence="11">
        <name>Mg(2+)</name>
        <dbReference type="ChEBI" id="CHEBI:18420"/>
    </cofactor>
    <cofactor evidence="11">
        <name>Mn(2+)</name>
        <dbReference type="ChEBI" id="CHEBI:29035"/>
    </cofactor>
</comment>
<dbReference type="EC" id="6.5.1.2" evidence="11"/>
<dbReference type="Gene3D" id="1.10.287.610">
    <property type="entry name" value="Helix hairpin bin"/>
    <property type="match status" value="1"/>
</dbReference>
<dbReference type="InterPro" id="IPR013840">
    <property type="entry name" value="DNAligase_N"/>
</dbReference>
<dbReference type="Pfam" id="PF01653">
    <property type="entry name" value="DNA_ligase_aden"/>
    <property type="match status" value="1"/>
</dbReference>
<dbReference type="InterPro" id="IPR036420">
    <property type="entry name" value="BRCT_dom_sf"/>
</dbReference>
<feature type="active site" description="N6-AMP-lysine intermediate" evidence="11">
    <location>
        <position position="171"/>
    </location>
</feature>
<dbReference type="NCBIfam" id="NF005932">
    <property type="entry name" value="PRK07956.1"/>
    <property type="match status" value="1"/>
</dbReference>
<feature type="region of interest" description="Disordered" evidence="12">
    <location>
        <begin position="1"/>
        <end position="67"/>
    </location>
</feature>
<feature type="binding site" evidence="11">
    <location>
        <position position="462"/>
    </location>
    <ligand>
        <name>Zn(2+)</name>
        <dbReference type="ChEBI" id="CHEBI:29105"/>
    </ligand>
</feature>
<evidence type="ECO:0000256" key="4">
    <source>
        <dbReference type="ARBA" id="ARBA00022723"/>
    </source>
</evidence>
<dbReference type="InParanoid" id="M0D8K0"/>
<evidence type="ECO:0000256" key="9">
    <source>
        <dbReference type="ARBA" id="ARBA00023204"/>
    </source>
</evidence>
<dbReference type="SMART" id="SM00292">
    <property type="entry name" value="BRCT"/>
    <property type="match status" value="1"/>
</dbReference>
<dbReference type="InterPro" id="IPR013839">
    <property type="entry name" value="DNAligase_adenylation"/>
</dbReference>
<dbReference type="Gene3D" id="3.40.50.10190">
    <property type="entry name" value="BRCT domain"/>
    <property type="match status" value="1"/>
</dbReference>
<dbReference type="SMART" id="SM00278">
    <property type="entry name" value="HhH1"/>
    <property type="match status" value="4"/>
</dbReference>
<feature type="binding site" evidence="11">
    <location>
        <begin position="92"/>
        <end position="96"/>
    </location>
    <ligand>
        <name>NAD(+)</name>
        <dbReference type="ChEBI" id="CHEBI:57540"/>
    </ligand>
</feature>
<dbReference type="InterPro" id="IPR001357">
    <property type="entry name" value="BRCT_dom"/>
</dbReference>
<accession>M0D8K0</accession>
<feature type="domain" description="BRCT" evidence="13">
    <location>
        <begin position="638"/>
        <end position="687"/>
    </location>
</feature>
<feature type="binding site" evidence="11">
    <location>
        <position position="169"/>
    </location>
    <ligand>
        <name>NAD(+)</name>
        <dbReference type="ChEBI" id="CHEBI:57540"/>
    </ligand>
</feature>
<keyword evidence="3 11" id="KW-0235">DNA replication</keyword>
<feature type="compositionally biased region" description="Acidic residues" evidence="12">
    <location>
        <begin position="1"/>
        <end position="13"/>
    </location>
</feature>
<dbReference type="Gene3D" id="6.20.10.30">
    <property type="match status" value="1"/>
</dbReference>
<dbReference type="SUPFAM" id="SSF50249">
    <property type="entry name" value="Nucleic acid-binding proteins"/>
    <property type="match status" value="1"/>
</dbReference>
<dbReference type="InterPro" id="IPR001679">
    <property type="entry name" value="DNA_ligase"/>
</dbReference>
<evidence type="ECO:0000256" key="1">
    <source>
        <dbReference type="ARBA" id="ARBA00004067"/>
    </source>
</evidence>
<evidence type="ECO:0000259" key="13">
    <source>
        <dbReference type="PROSITE" id="PS50172"/>
    </source>
</evidence>
<dbReference type="FunFam" id="3.30.470.30:FF:000001">
    <property type="entry name" value="DNA ligase"/>
    <property type="match status" value="1"/>
</dbReference>
<keyword evidence="15" id="KW-1185">Reference proteome</keyword>
<dbReference type="InterPro" id="IPR033136">
    <property type="entry name" value="DNA_ligase_CS"/>
</dbReference>
<dbReference type="AlphaFoldDB" id="M0D8K0"/>
<reference evidence="14 15" key="1">
    <citation type="journal article" date="2014" name="PLoS Genet.">
        <title>Phylogenetically driven sequencing of extremely halophilic archaea reveals strategies for static and dynamic osmo-response.</title>
        <authorList>
            <person name="Becker E.A."/>
            <person name="Seitzer P.M."/>
            <person name="Tritt A."/>
            <person name="Larsen D."/>
            <person name="Krusor M."/>
            <person name="Yao A.I."/>
            <person name="Wu D."/>
            <person name="Madern D."/>
            <person name="Eisen J.A."/>
            <person name="Darling A.E."/>
            <person name="Facciotti M.T."/>
        </authorList>
    </citation>
    <scope>NUCLEOTIDE SEQUENCE [LARGE SCALE GENOMIC DNA]</scope>
    <source>
        <strain evidence="14 15">JCM 14848</strain>
    </source>
</reference>
<dbReference type="FunFam" id="1.10.150.20:FF:000006">
    <property type="entry name" value="DNA ligase"/>
    <property type="match status" value="1"/>
</dbReference>
<dbReference type="Pfam" id="PF00533">
    <property type="entry name" value="BRCT"/>
    <property type="match status" value="1"/>
</dbReference>
<dbReference type="Gene3D" id="2.40.50.140">
    <property type="entry name" value="Nucleic acid-binding proteins"/>
    <property type="match status" value="1"/>
</dbReference>
<evidence type="ECO:0000256" key="6">
    <source>
        <dbReference type="ARBA" id="ARBA00022833"/>
    </source>
</evidence>
<keyword evidence="6 11" id="KW-0862">Zinc</keyword>
<keyword evidence="4 11" id="KW-0479">Metal-binding</keyword>
<feature type="binding site" evidence="11">
    <location>
        <position position="192"/>
    </location>
    <ligand>
        <name>NAD(+)</name>
        <dbReference type="ChEBI" id="CHEBI:57540"/>
    </ligand>
</feature>
<feature type="binding site" evidence="11">
    <location>
        <position position="228"/>
    </location>
    <ligand>
        <name>NAD(+)</name>
        <dbReference type="ChEBI" id="CHEBI:57540"/>
    </ligand>
</feature>
<dbReference type="CDD" id="cd17748">
    <property type="entry name" value="BRCT_DNA_ligase_like"/>
    <property type="match status" value="1"/>
</dbReference>
<dbReference type="GO" id="GO:0006260">
    <property type="term" value="P:DNA replication"/>
    <property type="evidence" value="ECO:0007669"/>
    <property type="project" value="UniProtKB-KW"/>
</dbReference>
<dbReference type="GO" id="GO:0046872">
    <property type="term" value="F:metal ion binding"/>
    <property type="evidence" value="ECO:0007669"/>
    <property type="project" value="UniProtKB-KW"/>
</dbReference>
<organism evidence="14 15">
    <name type="scientific">Halogeometricum pallidum JCM 14848</name>
    <dbReference type="NCBI Taxonomy" id="1227487"/>
    <lineage>
        <taxon>Archaea</taxon>
        <taxon>Methanobacteriati</taxon>
        <taxon>Methanobacteriota</taxon>
        <taxon>Stenosarchaea group</taxon>
        <taxon>Halobacteria</taxon>
        <taxon>Halobacteriales</taxon>
        <taxon>Haloferacaceae</taxon>
        <taxon>Halogeometricum</taxon>
    </lineage>
</organism>
<feature type="binding site" evidence="11">
    <location>
        <position position="344"/>
    </location>
    <ligand>
        <name>NAD(+)</name>
        <dbReference type="ChEBI" id="CHEBI:57540"/>
    </ligand>
</feature>
<dbReference type="OrthoDB" id="213206at2157"/>
<dbReference type="GO" id="GO:0003911">
    <property type="term" value="F:DNA ligase (NAD+) activity"/>
    <property type="evidence" value="ECO:0007669"/>
    <property type="project" value="UniProtKB-UniRule"/>
</dbReference>
<comment type="caution">
    <text evidence="11">Lacks conserved residue(s) required for the propagation of feature annotation.</text>
</comment>
<dbReference type="NCBIfam" id="NF010931">
    <property type="entry name" value="PRK14351.1"/>
    <property type="match status" value="1"/>
</dbReference>
<dbReference type="PANTHER" id="PTHR23389:SF9">
    <property type="entry name" value="DNA LIGASE"/>
    <property type="match status" value="1"/>
</dbReference>
<dbReference type="NCBIfam" id="TIGR00575">
    <property type="entry name" value="dnlj"/>
    <property type="match status" value="1"/>
</dbReference>
<dbReference type="InterPro" id="IPR004150">
    <property type="entry name" value="NAD_DNA_ligase_OB"/>
</dbReference>
<evidence type="ECO:0000256" key="3">
    <source>
        <dbReference type="ARBA" id="ARBA00022705"/>
    </source>
</evidence>
<evidence type="ECO:0000313" key="15">
    <source>
        <dbReference type="Proteomes" id="UP000011513"/>
    </source>
</evidence>
<dbReference type="Proteomes" id="UP000011513">
    <property type="component" value="Unassembled WGS sequence"/>
</dbReference>
<dbReference type="SUPFAM" id="SSF56091">
    <property type="entry name" value="DNA ligase/mRNA capping enzyme, catalytic domain"/>
    <property type="match status" value="1"/>
</dbReference>
<dbReference type="HAMAP" id="MF_01588">
    <property type="entry name" value="DNA_ligase_A"/>
    <property type="match status" value="1"/>
</dbReference>
<dbReference type="Pfam" id="PF14520">
    <property type="entry name" value="HHH_5"/>
    <property type="match status" value="1"/>
</dbReference>
<dbReference type="EMBL" id="AOIV01000023">
    <property type="protein sequence ID" value="ELZ31158.1"/>
    <property type="molecule type" value="Genomic_DNA"/>
</dbReference>
<keyword evidence="11" id="KW-0464">Manganese</keyword>
<keyword evidence="5 11" id="KW-0227">DNA damage</keyword>
<dbReference type="CDD" id="cd00114">
    <property type="entry name" value="LIGANc"/>
    <property type="match status" value="1"/>
</dbReference>
<feature type="binding site" evidence="11">
    <location>
        <position position="481"/>
    </location>
    <ligand>
        <name>Zn(2+)</name>
        <dbReference type="ChEBI" id="CHEBI:29105"/>
    </ligand>
</feature>
<evidence type="ECO:0000256" key="2">
    <source>
        <dbReference type="ARBA" id="ARBA00022598"/>
    </source>
</evidence>
<sequence>MSDEADADADGGGDVDARDGAGERDAGTAPVDAGEPEHADPSNPFLSDPDTDFEPVESLSREGAEREAERLREAIREHDYRYYVAADSLVADRTYDALFARLQDLEDAFELDDESSPTRRVGGEPLDELETVEHVARMLSIDQSVEEDDVREFDRRVRDSVGEVTYVCEPKFDGLSVEVVYEDGEYVRAATRGDGDRGDDVTRQVRTIRSVPLRLRGDHPDFLAVRGEVYMPKDAFRELNRERVEEGKEPFANPRNAAVGTLRQLDPSVTADRPLECFFYDVLDASEVPETQSATLDRLEAWGLRTNEAVDADAESIDDAIAYREEMMAAREDLNYEIDGTVIKVDRRDRREELGETSRSVRWAFAYKFPARSEVTTVTDVVVQVGRTGRLTPVALLEPVDVGGVTVSRASLHNPEEIERLGVDVGDEVRIKRAGDVIPDVEEVVEKRAEGTFAFPEACPVCGSPVEREGPLAFCTGGLACEAQLVRAVDHYAMRGALDIEGLGGERVEQLVDAGLVTGLPDLYRLEREELAELEGWGETSADNLVREIEAAKSPSLSAFLVGLGVPEVGGSTARNLARAFGGLDAVMDASTEELEEVEDVGPTVAEKIREFFDTETNREAVAELRSLGVEPEAEATDGDDELDGLTFVFTGSLSVTRGEAQDLVAEHGANATGSVSGNTDYLVVGEGPGQSKRDDAAENDVEEVDEEAFAALLEARGVDYPP</sequence>
<evidence type="ECO:0000256" key="11">
    <source>
        <dbReference type="HAMAP-Rule" id="MF_01588"/>
    </source>
</evidence>
<keyword evidence="7 11" id="KW-0460">Magnesium</keyword>
<dbReference type="PROSITE" id="PS01056">
    <property type="entry name" value="DNA_LIGASE_N2"/>
    <property type="match status" value="1"/>
</dbReference>
<dbReference type="InterPro" id="IPR041663">
    <property type="entry name" value="DisA/LigA_HHH"/>
</dbReference>
<proteinExistence type="inferred from homology"/>
<dbReference type="GO" id="GO:0003677">
    <property type="term" value="F:DNA binding"/>
    <property type="evidence" value="ECO:0007669"/>
    <property type="project" value="InterPro"/>
</dbReference>
<dbReference type="SMART" id="SM00532">
    <property type="entry name" value="LIGANc"/>
    <property type="match status" value="1"/>
</dbReference>
<dbReference type="eggNOG" id="arCOG04754">
    <property type="taxonomic scope" value="Archaea"/>
</dbReference>
<keyword evidence="8 11" id="KW-0520">NAD</keyword>
<evidence type="ECO:0000256" key="10">
    <source>
        <dbReference type="ARBA" id="ARBA00034005"/>
    </source>
</evidence>
<feature type="compositionally biased region" description="Basic and acidic residues" evidence="12">
    <location>
        <begin position="15"/>
        <end position="26"/>
    </location>
</feature>
<name>M0D8K0_HALPD</name>
<evidence type="ECO:0000313" key="14">
    <source>
        <dbReference type="EMBL" id="ELZ31158.1"/>
    </source>
</evidence>
<dbReference type="PROSITE" id="PS50172">
    <property type="entry name" value="BRCT"/>
    <property type="match status" value="1"/>
</dbReference>
<dbReference type="PIRSF" id="PIRSF001604">
    <property type="entry name" value="LigA"/>
    <property type="match status" value="1"/>
</dbReference>
<evidence type="ECO:0000256" key="12">
    <source>
        <dbReference type="SAM" id="MobiDB-lite"/>
    </source>
</evidence>
<comment type="caution">
    <text evidence="14">The sequence shown here is derived from an EMBL/GenBank/DDBJ whole genome shotgun (WGS) entry which is preliminary data.</text>
</comment>
<evidence type="ECO:0000256" key="8">
    <source>
        <dbReference type="ARBA" id="ARBA00023027"/>
    </source>
</evidence>
<feature type="binding site" evidence="11">
    <location>
        <position position="368"/>
    </location>
    <ligand>
        <name>NAD(+)</name>
        <dbReference type="ChEBI" id="CHEBI:57540"/>
    </ligand>
</feature>
<dbReference type="Gene3D" id="1.10.150.20">
    <property type="entry name" value="5' to 3' exonuclease, C-terminal subdomain"/>
    <property type="match status" value="2"/>
</dbReference>
<keyword evidence="2 11" id="KW-0436">Ligase</keyword>
<dbReference type="PANTHER" id="PTHR23389">
    <property type="entry name" value="CHROMOSOME TRANSMISSION FIDELITY FACTOR 18"/>
    <property type="match status" value="1"/>
</dbReference>
<comment type="catalytic activity">
    <reaction evidence="10 11">
        <text>NAD(+) + (deoxyribonucleotide)n-3'-hydroxyl + 5'-phospho-(deoxyribonucleotide)m = (deoxyribonucleotide)n+m + AMP + beta-nicotinamide D-nucleotide.</text>
        <dbReference type="EC" id="6.5.1.2"/>
    </reaction>
</comment>
<dbReference type="SUPFAM" id="SSF52113">
    <property type="entry name" value="BRCT domain"/>
    <property type="match status" value="1"/>
</dbReference>
<gene>
    <name evidence="11 14" type="primary">ligA</name>
    <name evidence="14" type="ORF">C474_09994</name>
</gene>
<dbReference type="InterPro" id="IPR010994">
    <property type="entry name" value="RuvA_2-like"/>
</dbReference>
<dbReference type="InterPro" id="IPR003583">
    <property type="entry name" value="Hlx-hairpin-Hlx_DNA-bd_motif"/>
</dbReference>
<dbReference type="Gene3D" id="3.30.470.30">
    <property type="entry name" value="DNA ligase/mRNA capping enzyme"/>
    <property type="match status" value="1"/>
</dbReference>
<evidence type="ECO:0000256" key="5">
    <source>
        <dbReference type="ARBA" id="ARBA00022763"/>
    </source>
</evidence>
<protein>
    <recommendedName>
        <fullName evidence="11">DNA ligase</fullName>
        <ecNumber evidence="11">6.5.1.2</ecNumber>
    </recommendedName>
    <alternativeName>
        <fullName evidence="11">Polydeoxyribonucleotide synthase [NAD(+)]</fullName>
    </alternativeName>
</protein>
<comment type="similarity">
    <text evidence="11">Belongs to the NAD-dependent DNA ligase family. LigA subfamily.</text>
</comment>
<keyword evidence="9 11" id="KW-0234">DNA repair</keyword>
<dbReference type="FunFam" id="2.40.50.140:FF:000012">
    <property type="entry name" value="DNA ligase"/>
    <property type="match status" value="1"/>
</dbReference>
<dbReference type="InterPro" id="IPR012340">
    <property type="entry name" value="NA-bd_OB-fold"/>
</dbReference>